<comment type="caution">
    <text evidence="2">The sequence shown here is derived from an EMBL/GenBank/DDBJ whole genome shotgun (WGS) entry which is preliminary data.</text>
</comment>
<evidence type="ECO:0000256" key="1">
    <source>
        <dbReference type="SAM" id="MobiDB-lite"/>
    </source>
</evidence>
<gene>
    <name evidence="2" type="ORF">Srubr_02770</name>
</gene>
<feature type="compositionally biased region" description="Basic and acidic residues" evidence="1">
    <location>
        <begin position="321"/>
        <end position="336"/>
    </location>
</feature>
<keyword evidence="3" id="KW-1185">Reference proteome</keyword>
<evidence type="ECO:0000313" key="3">
    <source>
        <dbReference type="Proteomes" id="UP000646738"/>
    </source>
</evidence>
<dbReference type="EMBL" id="BNEA01000001">
    <property type="protein sequence ID" value="GHI50431.1"/>
    <property type="molecule type" value="Genomic_DNA"/>
</dbReference>
<evidence type="ECO:0000313" key="2">
    <source>
        <dbReference type="EMBL" id="GHI50431.1"/>
    </source>
</evidence>
<feature type="region of interest" description="Disordered" evidence="1">
    <location>
        <begin position="313"/>
        <end position="351"/>
    </location>
</feature>
<organism evidence="2 3">
    <name type="scientific">Streptomyces rubradiris</name>
    <name type="common">Streptomyces achromogenes subsp. rubradiris</name>
    <dbReference type="NCBI Taxonomy" id="285531"/>
    <lineage>
        <taxon>Bacteria</taxon>
        <taxon>Bacillati</taxon>
        <taxon>Actinomycetota</taxon>
        <taxon>Actinomycetes</taxon>
        <taxon>Kitasatosporales</taxon>
        <taxon>Streptomycetaceae</taxon>
        <taxon>Streptomyces</taxon>
    </lineage>
</organism>
<dbReference type="Proteomes" id="UP000646738">
    <property type="component" value="Unassembled WGS sequence"/>
</dbReference>
<proteinExistence type="predicted"/>
<sequence length="351" mass="37576">MSTPWYVTREEIKAELDVKETARSNARIDRALADATESVHGLLHRRFYPVVATRYFDWPYAEYRPSWRVWLDDSELISLTSVTSGGVAIPLDDILLEPNRTGPPYTRVEINIGTNAVWGGGDSYQRDITLTGLWGYRNDETTLGATVEALDATETSIDVDAATSAAVGVGSLLRIDSERVIVTGRTQLDTGQTLGGSGLTNINNSVTVAVQSGAAFAAGETILIDGERMRVDDIAGNTLVVTRAWDGSTIAAHAAGAAIYAPRALTVERGALGTTAATHTSGATVSLWGPPGPVRQLTIAEALTDLLQGRSGYARTAGSGENERETSGRGLRDLRARVYTSHGRKARMRSV</sequence>
<name>A0ABQ3R3K0_STRRR</name>
<feature type="compositionally biased region" description="Basic residues" evidence="1">
    <location>
        <begin position="342"/>
        <end position="351"/>
    </location>
</feature>
<protein>
    <submittedName>
        <fullName evidence="2">Uncharacterized protein</fullName>
    </submittedName>
</protein>
<dbReference type="RefSeq" id="WP_189999717.1">
    <property type="nucleotide sequence ID" value="NZ_BNCB01000032.1"/>
</dbReference>
<reference evidence="3" key="1">
    <citation type="submission" date="2023-07" db="EMBL/GenBank/DDBJ databases">
        <title>Whole genome shotgun sequence of Streptomyces achromogenes subsp. rubradiris NBRC 14000.</title>
        <authorList>
            <person name="Komaki H."/>
            <person name="Tamura T."/>
        </authorList>
    </citation>
    <scope>NUCLEOTIDE SEQUENCE [LARGE SCALE GENOMIC DNA]</scope>
    <source>
        <strain evidence="3">NBRC 14000</strain>
    </source>
</reference>
<accession>A0ABQ3R3K0</accession>